<feature type="transmembrane region" description="Helical" evidence="2">
    <location>
        <begin position="32"/>
        <end position="52"/>
    </location>
</feature>
<dbReference type="EMBL" id="UYRT01081025">
    <property type="protein sequence ID" value="VDN23779.1"/>
    <property type="molecule type" value="Genomic_DNA"/>
</dbReference>
<dbReference type="GO" id="GO:0098703">
    <property type="term" value="P:calcium ion import across plasma membrane"/>
    <property type="evidence" value="ECO:0007669"/>
    <property type="project" value="TreeGrafter"/>
</dbReference>
<dbReference type="GO" id="GO:0005432">
    <property type="term" value="F:calcium:sodium antiporter activity"/>
    <property type="evidence" value="ECO:0007669"/>
    <property type="project" value="TreeGrafter"/>
</dbReference>
<evidence type="ECO:0000313" key="4">
    <source>
        <dbReference type="Proteomes" id="UP000271098"/>
    </source>
</evidence>
<keyword evidence="1" id="KW-0406">Ion transport</keyword>
<feature type="transmembrane region" description="Helical" evidence="2">
    <location>
        <begin position="73"/>
        <end position="97"/>
    </location>
</feature>
<keyword evidence="2" id="KW-1133">Transmembrane helix</keyword>
<organism evidence="5">
    <name type="scientific">Gongylonema pulchrum</name>
    <dbReference type="NCBI Taxonomy" id="637853"/>
    <lineage>
        <taxon>Eukaryota</taxon>
        <taxon>Metazoa</taxon>
        <taxon>Ecdysozoa</taxon>
        <taxon>Nematoda</taxon>
        <taxon>Chromadorea</taxon>
        <taxon>Rhabditida</taxon>
        <taxon>Spirurina</taxon>
        <taxon>Spiruromorpha</taxon>
        <taxon>Spiruroidea</taxon>
        <taxon>Gongylonematidae</taxon>
        <taxon>Gongylonema</taxon>
    </lineage>
</organism>
<keyword evidence="4" id="KW-1185">Reference proteome</keyword>
<evidence type="ECO:0000313" key="3">
    <source>
        <dbReference type="EMBL" id="VDN23779.1"/>
    </source>
</evidence>
<dbReference type="AlphaFoldDB" id="A0A183DZS2"/>
<reference evidence="5" key="1">
    <citation type="submission" date="2016-06" db="UniProtKB">
        <authorList>
            <consortium name="WormBaseParasite"/>
        </authorList>
    </citation>
    <scope>IDENTIFICATION</scope>
</reference>
<dbReference type="WBParaSite" id="GPUH_0001423101-mRNA-1">
    <property type="protein sequence ID" value="GPUH_0001423101-mRNA-1"/>
    <property type="gene ID" value="GPUH_0001423101"/>
</dbReference>
<sequence length="98" mass="11110">MFDHFWRGIAWTIAALYHWWHGDIFYVEPGTLAFSVTIFCIEALVCITVIILRRRPPIGGELGGPIKYKILTSGLFVVLWLTYLGLSALESYCIIAGF</sequence>
<dbReference type="GO" id="GO:0098794">
    <property type="term" value="C:postsynapse"/>
    <property type="evidence" value="ECO:0007669"/>
    <property type="project" value="TreeGrafter"/>
</dbReference>
<dbReference type="Proteomes" id="UP000271098">
    <property type="component" value="Unassembled WGS sequence"/>
</dbReference>
<protein>
    <submittedName>
        <fullName evidence="5">Acyl_transf_3 domain-containing protein</fullName>
    </submittedName>
</protein>
<evidence type="ECO:0000256" key="1">
    <source>
        <dbReference type="ARBA" id="ARBA00023065"/>
    </source>
</evidence>
<accession>A0A183DZS2</accession>
<dbReference type="GO" id="GO:0030424">
    <property type="term" value="C:axon"/>
    <property type="evidence" value="ECO:0007669"/>
    <property type="project" value="TreeGrafter"/>
</dbReference>
<keyword evidence="2" id="KW-0472">Membrane</keyword>
<dbReference type="InterPro" id="IPR051171">
    <property type="entry name" value="CaCA"/>
</dbReference>
<evidence type="ECO:0000313" key="5">
    <source>
        <dbReference type="WBParaSite" id="GPUH_0001423101-mRNA-1"/>
    </source>
</evidence>
<dbReference type="OrthoDB" id="418484at2759"/>
<keyword evidence="2" id="KW-0812">Transmembrane</keyword>
<dbReference type="PANTHER" id="PTHR11878:SF65">
    <property type="entry name" value="NA_CA-EXCHANGE PROTEIN, ISOFORM G"/>
    <property type="match status" value="1"/>
</dbReference>
<keyword evidence="1" id="KW-0813">Transport</keyword>
<dbReference type="PANTHER" id="PTHR11878">
    <property type="entry name" value="SODIUM/CALCIUM EXCHANGER"/>
    <property type="match status" value="1"/>
</dbReference>
<reference evidence="3 4" key="2">
    <citation type="submission" date="2018-11" db="EMBL/GenBank/DDBJ databases">
        <authorList>
            <consortium name="Pathogen Informatics"/>
        </authorList>
    </citation>
    <scope>NUCLEOTIDE SEQUENCE [LARGE SCALE GENOMIC DNA]</scope>
</reference>
<name>A0A183DZS2_9BILA</name>
<dbReference type="GO" id="GO:0042383">
    <property type="term" value="C:sarcolemma"/>
    <property type="evidence" value="ECO:0007669"/>
    <property type="project" value="TreeGrafter"/>
</dbReference>
<proteinExistence type="predicted"/>
<gene>
    <name evidence="3" type="ORF">GPUH_LOCUS14213</name>
</gene>
<evidence type="ECO:0000256" key="2">
    <source>
        <dbReference type="SAM" id="Phobius"/>
    </source>
</evidence>